<dbReference type="PANTHER" id="PTHR46023">
    <property type="entry name" value="LIPASE CLASS 3 PROTEIN-LIKE"/>
    <property type="match status" value="1"/>
</dbReference>
<evidence type="ECO:0000313" key="2">
    <source>
        <dbReference type="RefSeq" id="XP_010911757.2"/>
    </source>
</evidence>
<reference evidence="2" key="1">
    <citation type="submission" date="2025-08" db="UniProtKB">
        <authorList>
            <consortium name="RefSeq"/>
        </authorList>
    </citation>
    <scope>IDENTIFICATION</scope>
</reference>
<dbReference type="OrthoDB" id="438440at2759"/>
<accession>A0A6I9QLP5</accession>
<sequence>MQVTASSWLNDLRDRIKQTRFLNVIYRSVTTLGSHLPWKSRSRARVGGTDTLRQPVSNSSEVSTEPVLDEAEFVSSGSYDGKPAGIDKLEHVDQSSSATLVEEMTEGELWSELEKDLHRNDEAREEEAAAVKEIVEEESMVLKTAAEHKLPSSAEMHQFYPPGRIMHMVMLQALASNSGKDAISDTDVGIYETPRDLYGKIRLSRTMIHDHYMPMYKRMMELLIDKLGKDDNGCETISI</sequence>
<proteinExistence type="predicted"/>
<evidence type="ECO:0000313" key="1">
    <source>
        <dbReference type="Proteomes" id="UP000504607"/>
    </source>
</evidence>
<gene>
    <name evidence="2" type="primary">LOC105037840</name>
</gene>
<protein>
    <submittedName>
        <fullName evidence="2">Uncharacterized protein LOC105037840</fullName>
    </submittedName>
</protein>
<keyword evidence="1" id="KW-1185">Reference proteome</keyword>
<dbReference type="AlphaFoldDB" id="A0A6I9QLP5"/>
<dbReference type="RefSeq" id="XP_010911757.2">
    <property type="nucleotide sequence ID" value="XM_010913455.3"/>
</dbReference>
<name>A0A6I9QLP5_ELAGV</name>
<dbReference type="InParanoid" id="A0A6I9QLP5"/>
<dbReference type="PANTHER" id="PTHR46023:SF6">
    <property type="entry name" value="LIPASE CLASS 3 FAMILY PROTEIN"/>
    <property type="match status" value="1"/>
</dbReference>
<organism evidence="1 2">
    <name type="scientific">Elaeis guineensis var. tenera</name>
    <name type="common">Oil palm</name>
    <dbReference type="NCBI Taxonomy" id="51953"/>
    <lineage>
        <taxon>Eukaryota</taxon>
        <taxon>Viridiplantae</taxon>
        <taxon>Streptophyta</taxon>
        <taxon>Embryophyta</taxon>
        <taxon>Tracheophyta</taxon>
        <taxon>Spermatophyta</taxon>
        <taxon>Magnoliopsida</taxon>
        <taxon>Liliopsida</taxon>
        <taxon>Arecaceae</taxon>
        <taxon>Arecoideae</taxon>
        <taxon>Cocoseae</taxon>
        <taxon>Elaeidinae</taxon>
        <taxon>Elaeis</taxon>
    </lineage>
</organism>
<dbReference type="Proteomes" id="UP000504607">
    <property type="component" value="Unplaced"/>
</dbReference>